<name>A0ABD1YYZ7_9MARC</name>
<feature type="region of interest" description="Disordered" evidence="1">
    <location>
        <begin position="1"/>
        <end position="46"/>
    </location>
</feature>
<comment type="caution">
    <text evidence="2">The sequence shown here is derived from an EMBL/GenBank/DDBJ whole genome shotgun (WGS) entry which is preliminary data.</text>
</comment>
<feature type="compositionally biased region" description="Polar residues" evidence="1">
    <location>
        <begin position="12"/>
        <end position="43"/>
    </location>
</feature>
<evidence type="ECO:0000256" key="1">
    <source>
        <dbReference type="SAM" id="MobiDB-lite"/>
    </source>
</evidence>
<protein>
    <submittedName>
        <fullName evidence="2">Uncharacterized protein</fullName>
    </submittedName>
</protein>
<evidence type="ECO:0000313" key="3">
    <source>
        <dbReference type="Proteomes" id="UP001605036"/>
    </source>
</evidence>
<reference evidence="2 3" key="1">
    <citation type="submission" date="2024-09" db="EMBL/GenBank/DDBJ databases">
        <title>Chromosome-scale assembly of Riccia fluitans.</title>
        <authorList>
            <person name="Paukszto L."/>
            <person name="Sawicki J."/>
            <person name="Karawczyk K."/>
            <person name="Piernik-Szablinska J."/>
            <person name="Szczecinska M."/>
            <person name="Mazdziarz M."/>
        </authorList>
    </citation>
    <scope>NUCLEOTIDE SEQUENCE [LARGE SCALE GENOMIC DNA]</scope>
    <source>
        <strain evidence="2">Rf_01</strain>
        <tissue evidence="2">Aerial parts of the thallus</tissue>
    </source>
</reference>
<gene>
    <name evidence="2" type="ORF">R1flu_007484</name>
</gene>
<organism evidence="2 3">
    <name type="scientific">Riccia fluitans</name>
    <dbReference type="NCBI Taxonomy" id="41844"/>
    <lineage>
        <taxon>Eukaryota</taxon>
        <taxon>Viridiplantae</taxon>
        <taxon>Streptophyta</taxon>
        <taxon>Embryophyta</taxon>
        <taxon>Marchantiophyta</taxon>
        <taxon>Marchantiopsida</taxon>
        <taxon>Marchantiidae</taxon>
        <taxon>Marchantiales</taxon>
        <taxon>Ricciaceae</taxon>
        <taxon>Riccia</taxon>
    </lineage>
</organism>
<dbReference type="AlphaFoldDB" id="A0ABD1YYZ7"/>
<keyword evidence="3" id="KW-1185">Reference proteome</keyword>
<evidence type="ECO:0000313" key="2">
    <source>
        <dbReference type="EMBL" id="KAL2636005.1"/>
    </source>
</evidence>
<proteinExistence type="predicted"/>
<dbReference type="Proteomes" id="UP001605036">
    <property type="component" value="Unassembled WGS sequence"/>
</dbReference>
<dbReference type="EMBL" id="JBHFFA010000003">
    <property type="protein sequence ID" value="KAL2636005.1"/>
    <property type="molecule type" value="Genomic_DNA"/>
</dbReference>
<accession>A0ABD1YYZ7</accession>
<sequence length="76" mass="8378">MNRAQLPPRAPISSSNPGEKVHSNPSSQVNPGGSKSQDQSRNWSRVAAGDGTCPITYLVSYLRQLLDFHEIVTYQH</sequence>